<dbReference type="AlphaFoldDB" id="A0A4Q1SKW6"/>
<comment type="caution">
    <text evidence="2">The sequence shown here is derived from an EMBL/GenBank/DDBJ whole genome shotgun (WGS) entry which is preliminary data.</text>
</comment>
<keyword evidence="3" id="KW-1185">Reference proteome</keyword>
<name>A0A4Q1SKW6_9BACT</name>
<dbReference type="Pfam" id="PF00903">
    <property type="entry name" value="Glyoxalase"/>
    <property type="match status" value="1"/>
</dbReference>
<dbReference type="EMBL" id="SDMK01000001">
    <property type="protein sequence ID" value="RXS98115.1"/>
    <property type="molecule type" value="Genomic_DNA"/>
</dbReference>
<dbReference type="InterPro" id="IPR004360">
    <property type="entry name" value="Glyas_Fos-R_dOase_dom"/>
</dbReference>
<dbReference type="InterPro" id="IPR029068">
    <property type="entry name" value="Glyas_Bleomycin-R_OHBP_Dase"/>
</dbReference>
<accession>A0A4Q1SKW6</accession>
<dbReference type="PANTHER" id="PTHR33990">
    <property type="entry name" value="PROTEIN YJDN-RELATED"/>
    <property type="match status" value="1"/>
</dbReference>
<dbReference type="Proteomes" id="UP000290253">
    <property type="component" value="Unassembled WGS sequence"/>
</dbReference>
<evidence type="ECO:0000313" key="3">
    <source>
        <dbReference type="Proteomes" id="UP000290253"/>
    </source>
</evidence>
<evidence type="ECO:0000313" key="2">
    <source>
        <dbReference type="EMBL" id="RXS98115.1"/>
    </source>
</evidence>
<feature type="domain" description="Glyoxalase/fosfomycin resistance/dioxygenase" evidence="1">
    <location>
        <begin position="9"/>
        <end position="131"/>
    </location>
</feature>
<dbReference type="SUPFAM" id="SSF54593">
    <property type="entry name" value="Glyoxalase/Bleomycin resistance protein/Dihydroxybiphenyl dioxygenase"/>
    <property type="match status" value="1"/>
</dbReference>
<dbReference type="InterPro" id="IPR028973">
    <property type="entry name" value="PhnB-like"/>
</dbReference>
<reference evidence="2 3" key="1">
    <citation type="journal article" date="2016" name="Int. J. Syst. Evol. Microbiol.">
        <title>Acidipila dinghuensis sp. nov., an acidobacterium isolated from forest soil.</title>
        <authorList>
            <person name="Jiang Y.W."/>
            <person name="Wang J."/>
            <person name="Chen M.H."/>
            <person name="Lv Y.Y."/>
            <person name="Qiu L.H."/>
        </authorList>
    </citation>
    <scope>NUCLEOTIDE SEQUENCE [LARGE SCALE GENOMIC DNA]</scope>
    <source>
        <strain evidence="2 3">DHOF10</strain>
    </source>
</reference>
<dbReference type="OrthoDB" id="9795306at2"/>
<proteinExistence type="predicted"/>
<dbReference type="PANTHER" id="PTHR33990:SF1">
    <property type="entry name" value="PROTEIN YJDN"/>
    <property type="match status" value="1"/>
</dbReference>
<organism evidence="2 3">
    <name type="scientific">Silvibacterium dinghuense</name>
    <dbReference type="NCBI Taxonomy" id="1560006"/>
    <lineage>
        <taxon>Bacteria</taxon>
        <taxon>Pseudomonadati</taxon>
        <taxon>Acidobacteriota</taxon>
        <taxon>Terriglobia</taxon>
        <taxon>Terriglobales</taxon>
        <taxon>Acidobacteriaceae</taxon>
        <taxon>Silvibacterium</taxon>
    </lineage>
</organism>
<evidence type="ECO:0000259" key="1">
    <source>
        <dbReference type="Pfam" id="PF00903"/>
    </source>
</evidence>
<gene>
    <name evidence="2" type="ORF">ESZ00_03070</name>
</gene>
<protein>
    <submittedName>
        <fullName evidence="2">VOC family protein</fullName>
    </submittedName>
</protein>
<dbReference type="Gene3D" id="3.10.180.10">
    <property type="entry name" value="2,3-Dihydroxybiphenyl 1,2-Dioxygenase, domain 1"/>
    <property type="match status" value="1"/>
</dbReference>
<dbReference type="CDD" id="cd06588">
    <property type="entry name" value="PhnB_like"/>
    <property type="match status" value="1"/>
</dbReference>
<sequence>MHVNAYLNFGGNCADAFRYYEKHLGAKLLFSMTFAEAPPGNAPPGEFDPNSVMYSRISLGDTHIMGNDIPPSRYQPMRSAYVALSADSIEEAERIYKALADGGEIFMPIAETFFAFRFGMLRDKFGINWMVLHPRPMQS</sequence>